<dbReference type="OMA" id="NQFASAN"/>
<feature type="compositionally biased region" description="Low complexity" evidence="2">
    <location>
        <begin position="686"/>
        <end position="716"/>
    </location>
</feature>
<evidence type="ECO:0000313" key="4">
    <source>
        <dbReference type="EMBL" id="KRX10648.1"/>
    </source>
</evidence>
<feature type="compositionally biased region" description="Low complexity" evidence="2">
    <location>
        <begin position="1745"/>
        <end position="1764"/>
    </location>
</feature>
<feature type="region of interest" description="Disordered" evidence="2">
    <location>
        <begin position="407"/>
        <end position="426"/>
    </location>
</feature>
<dbReference type="OrthoDB" id="10249433at2759"/>
<feature type="region of interest" description="Disordered" evidence="2">
    <location>
        <begin position="779"/>
        <end position="824"/>
    </location>
</feature>
<keyword evidence="1" id="KW-0175">Coiled coil</keyword>
<feature type="compositionally biased region" description="Low complexity" evidence="2">
    <location>
        <begin position="1389"/>
        <end position="1410"/>
    </location>
</feature>
<dbReference type="InterPro" id="IPR022742">
    <property type="entry name" value="Hydrolase_4"/>
</dbReference>
<dbReference type="InterPro" id="IPR052920">
    <property type="entry name" value="DNA-binding_regulatory"/>
</dbReference>
<comment type="caution">
    <text evidence="4">The sequence shown here is derived from an EMBL/GenBank/DDBJ whole genome shotgun (WGS) entry which is preliminary data.</text>
</comment>
<feature type="region of interest" description="Disordered" evidence="2">
    <location>
        <begin position="1228"/>
        <end position="1287"/>
    </location>
</feature>
<feature type="compositionally biased region" description="Low complexity" evidence="2">
    <location>
        <begin position="1647"/>
        <end position="1659"/>
    </location>
</feature>
<organism evidence="4 5">
    <name type="scientific">Pseudocohnilembus persalinus</name>
    <name type="common">Ciliate</name>
    <dbReference type="NCBI Taxonomy" id="266149"/>
    <lineage>
        <taxon>Eukaryota</taxon>
        <taxon>Sar</taxon>
        <taxon>Alveolata</taxon>
        <taxon>Ciliophora</taxon>
        <taxon>Intramacronucleata</taxon>
        <taxon>Oligohymenophorea</taxon>
        <taxon>Scuticociliatia</taxon>
        <taxon>Philasterida</taxon>
        <taxon>Pseudocohnilembidae</taxon>
        <taxon>Pseudocohnilembus</taxon>
    </lineage>
</organism>
<feature type="compositionally biased region" description="Polar residues" evidence="2">
    <location>
        <begin position="326"/>
        <end position="356"/>
    </location>
</feature>
<feature type="compositionally biased region" description="Polar residues" evidence="2">
    <location>
        <begin position="438"/>
        <end position="449"/>
    </location>
</feature>
<feature type="region of interest" description="Disordered" evidence="2">
    <location>
        <begin position="686"/>
        <end position="761"/>
    </location>
</feature>
<feature type="region of interest" description="Disordered" evidence="2">
    <location>
        <begin position="1745"/>
        <end position="1779"/>
    </location>
</feature>
<feature type="region of interest" description="Disordered" evidence="2">
    <location>
        <begin position="901"/>
        <end position="928"/>
    </location>
</feature>
<feature type="compositionally biased region" description="Low complexity" evidence="2">
    <location>
        <begin position="796"/>
        <end position="820"/>
    </location>
</feature>
<feature type="region of interest" description="Disordered" evidence="2">
    <location>
        <begin position="528"/>
        <end position="547"/>
    </location>
</feature>
<feature type="compositionally biased region" description="Low complexity" evidence="2">
    <location>
        <begin position="744"/>
        <end position="761"/>
    </location>
</feature>
<feature type="compositionally biased region" description="Polar residues" evidence="2">
    <location>
        <begin position="376"/>
        <end position="387"/>
    </location>
</feature>
<evidence type="ECO:0000259" key="3">
    <source>
        <dbReference type="Pfam" id="PF12146"/>
    </source>
</evidence>
<feature type="region of interest" description="Disordered" evidence="2">
    <location>
        <begin position="636"/>
        <end position="657"/>
    </location>
</feature>
<feature type="coiled-coil region" evidence="1">
    <location>
        <begin position="1539"/>
        <end position="1566"/>
    </location>
</feature>
<dbReference type="InterPro" id="IPR029058">
    <property type="entry name" value="AB_hydrolase_fold"/>
</dbReference>
<dbReference type="SUPFAM" id="SSF53474">
    <property type="entry name" value="alpha/beta-Hydrolases"/>
    <property type="match status" value="1"/>
</dbReference>
<feature type="compositionally biased region" description="Low complexity" evidence="2">
    <location>
        <begin position="1026"/>
        <end position="1037"/>
    </location>
</feature>
<feature type="compositionally biased region" description="Polar residues" evidence="2">
    <location>
        <begin position="732"/>
        <end position="743"/>
    </location>
</feature>
<reference evidence="4 5" key="1">
    <citation type="journal article" date="2015" name="Sci. Rep.">
        <title>Genome of the facultative scuticociliatosis pathogen Pseudocohnilembus persalinus provides insight into its virulence through horizontal gene transfer.</title>
        <authorList>
            <person name="Xiong J."/>
            <person name="Wang G."/>
            <person name="Cheng J."/>
            <person name="Tian M."/>
            <person name="Pan X."/>
            <person name="Warren A."/>
            <person name="Jiang C."/>
            <person name="Yuan D."/>
            <person name="Miao W."/>
        </authorList>
    </citation>
    <scope>NUCLEOTIDE SEQUENCE [LARGE SCALE GENOMIC DNA]</scope>
    <source>
        <strain evidence="4">36N120E</strain>
    </source>
</reference>
<feature type="compositionally biased region" description="Basic and acidic residues" evidence="2">
    <location>
        <begin position="364"/>
        <end position="375"/>
    </location>
</feature>
<sequence length="1779" mass="206797">MSLFQNYDSLHEIFIRPPRSEYSLYDLGPKKAQYGNYIMKRHDFTLKNKHDLQMECSFFEPIEQKDLQFDEAQKQFPCVVYSHCNSGSKLEGVPLIKALGQYGIGIFLLDFTGSGLSQGQYITLGWRESDDLQVVIDYLKNCGKVSKLALWGRSMGAVTNLLFAEKNNSEDIQCMIVDSPFINLREVALDYANQKTNLIPNFVIDMVLNNIRKKILDIIDLDIDNLCLKQKATKIKIPVMFVCSKEDAFINWKQTQQLHDLYGTNYKQIYLVEGDHNAQRQQQFIQDGAKFMAKNLMQMNFDENKLFLNKNSPNNTNSNTLRKDSTSTNDGASLPSEQNTARQKIQQAQQDSTSQIPPVFRSNVNEKSKTPEKRTTSYVINSKNNQNQHEKPKNFKQNYVQTKQISLNSPDKNANGEHRHNQNQNQNQNTSFFKKQNTQILPNNDGNNYNKDKHSQSVDKNLNSIVQPRKSTFCEQNTFQGQKNSQKSLQQIQNKQSHKNSSFYNPSEHQASLQQKNFNQKLENNDFSKMMGGQHYKTHAPKDKDELPLSKNNIKEWQKNIQQNFPCAKLENQQQQQQTKQNQNLNQNQNQNQNQSQIQNQNQSSQQNNIEQNLQYYLSNPVYPRQMHKMQTQIYNKNSSNNDSQNTNKSYSNFGNFNQQSKLKQSSSLGTTLAKFININQGYYSHKQQQQQNQNSPYNQNQSQNAQEQNQDSQSNTLTMPQFAKSSKDSNKGQQVTPEQNGENSTQNKSQKNQNIDNNYINTNTNQFSIFQENNPKAFKTFGNLSNNDSNQTEFQQQNQSSNSNSNLNINLNQNSNSQNDFIKHRNSYDPEKILQIESQDSSFSRNTDYNKFFKTQDPLTPNNNNNKNNYNINNINNNNLKPFIGKPQSQYVPSVQLNLNKTQNSNNNNQLNARSSHSSNASQNQKQPDYLQIQQKYKIATNQFSQNIQQNSLSNIGNINNFDSINTQKQNKNQMDNSNKNSTKNQLNKYRQFGNLQLNTNEQTFSSQYNSIVNNQQSLSNTSPLQSQQNLSKQQNFPQNSYNNNIQESLGNISPMKENEKMSFNQIQQNKSKQQTWNEVQVPQFSPERLQQYENQFQKDFKISIQNIQEDLDPQQQQQQQIIGENSENCFSTQNFINVEKHVEQFPVHNLRDHNSNSQIQKVPNSMDYFNQDSKSVNPSFVLQNQKQFSQNTINSIDEGQEIAFDKNKASQKIAKLNLKQMQNQHNNNNSLQKQPQQDTYQIQSKNQPHQQENIFNKTPQKSSLHRPEQNKNSNQISNLCTKNSSDMEISPEKKIFFSHFNEKTQNTDKNSNQNEENMFQKYNSSGTNNEIGNLNQNQNYNYNHLQTKFQNTNLQKSVNLDHYQIETQEQARFSTPSFHPRSGYFQNKDGNNNNKNDKNFNQNNNENAMKNRDTLNKSNYQIDQISESEPKDEQQDIQTLNQYQIFNSYNNNNARINSQNSNNLANQSNQSLNSLQNNYNQNMMNQSYENSLLINRLSASLENDKIGQYINDDIIEENPQKMQTTKQKYSLNQINQFASANNNIQQQQNQIQNINNNCNKQAIQGQILPKTQHLQYQKFTQQQQNQLAYQKSMLEDKDQQININKQKRLNQSSITPQQYQAFNYNSEPSQNKNQNDGQGNFIQQLQQQSQQQQLQDKQNQKSDSQKKKLKYSCNPTTFKNQFDLSQQRGSLPNTFAQNESQQQKILNQQKQSPSQNGFQNQQNNKNFSTKNLMVNLVDQQQYLQQQGKQKQNQIQNLKNQLNSKSPKNDKYPQLNQN</sequence>
<feature type="region of interest" description="Disordered" evidence="2">
    <location>
        <begin position="1372"/>
        <end position="1412"/>
    </location>
</feature>
<keyword evidence="5" id="KW-1185">Reference proteome</keyword>
<feature type="compositionally biased region" description="Polar residues" evidence="2">
    <location>
        <begin position="914"/>
        <end position="928"/>
    </location>
</feature>
<dbReference type="Proteomes" id="UP000054937">
    <property type="component" value="Unassembled WGS sequence"/>
</dbReference>
<evidence type="ECO:0000313" key="5">
    <source>
        <dbReference type="Proteomes" id="UP000054937"/>
    </source>
</evidence>
<feature type="compositionally biased region" description="Polar residues" evidence="2">
    <location>
        <begin position="783"/>
        <end position="795"/>
    </location>
</feature>
<feature type="compositionally biased region" description="Low complexity" evidence="2">
    <location>
        <begin position="309"/>
        <end position="320"/>
    </location>
</feature>
<evidence type="ECO:0000256" key="2">
    <source>
        <dbReference type="SAM" id="MobiDB-lite"/>
    </source>
</evidence>
<gene>
    <name evidence="4" type="ORF">PPERSA_05468</name>
</gene>
<evidence type="ECO:0000256" key="1">
    <source>
        <dbReference type="SAM" id="Coils"/>
    </source>
</evidence>
<feature type="compositionally biased region" description="Polar residues" evidence="2">
    <location>
        <begin position="1228"/>
        <end position="1264"/>
    </location>
</feature>
<feature type="region of interest" description="Disordered" evidence="2">
    <location>
        <begin position="481"/>
        <end position="512"/>
    </location>
</feature>
<feature type="region of interest" description="Disordered" evidence="2">
    <location>
        <begin position="307"/>
        <end position="394"/>
    </location>
</feature>
<feature type="compositionally biased region" description="Polar residues" evidence="2">
    <location>
        <begin position="1038"/>
        <end position="1051"/>
    </location>
</feature>
<feature type="compositionally biased region" description="Polar residues" evidence="2">
    <location>
        <begin position="1272"/>
        <end position="1287"/>
    </location>
</feature>
<feature type="region of interest" description="Disordered" evidence="2">
    <location>
        <begin position="438"/>
        <end position="457"/>
    </location>
</feature>
<proteinExistence type="predicted"/>
<feature type="region of interest" description="Disordered" evidence="2">
    <location>
        <begin position="1707"/>
        <end position="1726"/>
    </location>
</feature>
<feature type="region of interest" description="Disordered" evidence="2">
    <location>
        <begin position="1019"/>
        <end position="1051"/>
    </location>
</feature>
<feature type="region of interest" description="Disordered" evidence="2">
    <location>
        <begin position="570"/>
        <end position="607"/>
    </location>
</feature>
<dbReference type="Pfam" id="PF12146">
    <property type="entry name" value="Hydrolase_4"/>
    <property type="match status" value="1"/>
</dbReference>
<name>A0A0V0R8W5_PSEPJ</name>
<dbReference type="Gene3D" id="3.40.50.1820">
    <property type="entry name" value="alpha/beta hydrolase"/>
    <property type="match status" value="1"/>
</dbReference>
<dbReference type="PANTHER" id="PTHR43358">
    <property type="entry name" value="ALPHA/BETA-HYDROLASE"/>
    <property type="match status" value="1"/>
</dbReference>
<dbReference type="EMBL" id="LDAU01000025">
    <property type="protein sequence ID" value="KRX10648.1"/>
    <property type="molecule type" value="Genomic_DNA"/>
</dbReference>
<dbReference type="PANTHER" id="PTHR43358:SF4">
    <property type="entry name" value="ALPHA_BETA HYDROLASE FOLD-1 DOMAIN-CONTAINING PROTEIN"/>
    <property type="match status" value="1"/>
</dbReference>
<feature type="domain" description="Serine aminopeptidase S33" evidence="3">
    <location>
        <begin position="95"/>
        <end position="201"/>
    </location>
</feature>
<accession>A0A0V0R8W5</accession>
<feature type="compositionally biased region" description="Low complexity" evidence="2">
    <location>
        <begin position="572"/>
        <end position="607"/>
    </location>
</feature>
<feature type="compositionally biased region" description="Low complexity" evidence="2">
    <location>
        <begin position="901"/>
        <end position="913"/>
    </location>
</feature>
<protein>
    <recommendedName>
        <fullName evidence="3">Serine aminopeptidase S33 domain-containing protein</fullName>
    </recommendedName>
</protein>
<dbReference type="InParanoid" id="A0A0V0R8W5"/>
<feature type="region of interest" description="Disordered" evidence="2">
    <location>
        <begin position="1647"/>
        <end position="1671"/>
    </location>
</feature>